<evidence type="ECO:0000256" key="1">
    <source>
        <dbReference type="ARBA" id="ARBA00022630"/>
    </source>
</evidence>
<dbReference type="InterPro" id="IPR016164">
    <property type="entry name" value="FAD-linked_Oxase-like_C"/>
</dbReference>
<dbReference type="GO" id="GO:1903457">
    <property type="term" value="P:lactate catabolic process"/>
    <property type="evidence" value="ECO:0007669"/>
    <property type="project" value="TreeGrafter"/>
</dbReference>
<dbReference type="InterPro" id="IPR036318">
    <property type="entry name" value="FAD-bd_PCMH-like_sf"/>
</dbReference>
<dbReference type="SUPFAM" id="SSF55103">
    <property type="entry name" value="FAD-linked oxidases, C-terminal domain"/>
    <property type="match status" value="1"/>
</dbReference>
<dbReference type="InterPro" id="IPR016167">
    <property type="entry name" value="FAD-bd_PCMH_sub1"/>
</dbReference>
<dbReference type="InterPro" id="IPR006094">
    <property type="entry name" value="Oxid_FAD_bind_N"/>
</dbReference>
<reference evidence="4" key="1">
    <citation type="submission" date="2018-05" db="EMBL/GenBank/DDBJ databases">
        <authorList>
            <person name="Lanie J.A."/>
            <person name="Ng W.-L."/>
            <person name="Kazmierczak K.M."/>
            <person name="Andrzejewski T.M."/>
            <person name="Davidsen T.M."/>
            <person name="Wayne K.J."/>
            <person name="Tettelin H."/>
            <person name="Glass J.I."/>
            <person name="Rusch D."/>
            <person name="Podicherti R."/>
            <person name="Tsui H.-C.T."/>
            <person name="Winkler M.E."/>
        </authorList>
    </citation>
    <scope>NUCLEOTIDE SEQUENCE</scope>
</reference>
<dbReference type="SUPFAM" id="SSF56176">
    <property type="entry name" value="FAD-binding/transporter-associated domain-like"/>
    <property type="match status" value="1"/>
</dbReference>
<dbReference type="PANTHER" id="PTHR11748:SF114">
    <property type="entry name" value="ARYL-ALCOHOL OXIDASE VANILLYL-ALCOHOL OXIDASE (AFU_ORTHOLOGUE AFUA_3G09500)-RELATED"/>
    <property type="match status" value="1"/>
</dbReference>
<dbReference type="Gene3D" id="3.30.43.10">
    <property type="entry name" value="Uridine Diphospho-n-acetylenolpyruvylglucosamine Reductase, domain 2"/>
    <property type="match status" value="1"/>
</dbReference>
<evidence type="ECO:0000259" key="3">
    <source>
        <dbReference type="PROSITE" id="PS51387"/>
    </source>
</evidence>
<proteinExistence type="predicted"/>
<protein>
    <recommendedName>
        <fullName evidence="3">FAD-binding PCMH-type domain-containing protein</fullName>
    </recommendedName>
</protein>
<organism evidence="4">
    <name type="scientific">marine metagenome</name>
    <dbReference type="NCBI Taxonomy" id="408172"/>
    <lineage>
        <taxon>unclassified sequences</taxon>
        <taxon>metagenomes</taxon>
        <taxon>ecological metagenomes</taxon>
    </lineage>
</organism>
<dbReference type="Pfam" id="PF01565">
    <property type="entry name" value="FAD_binding_4"/>
    <property type="match status" value="1"/>
</dbReference>
<dbReference type="Gene3D" id="1.10.45.10">
    <property type="entry name" value="Vanillyl-alcohol Oxidase, Chain A, domain 4"/>
    <property type="match status" value="1"/>
</dbReference>
<evidence type="ECO:0000313" key="4">
    <source>
        <dbReference type="EMBL" id="SVA91165.1"/>
    </source>
</evidence>
<dbReference type="PANTHER" id="PTHR11748">
    <property type="entry name" value="D-LACTATE DEHYDROGENASE"/>
    <property type="match status" value="1"/>
</dbReference>
<dbReference type="GO" id="GO:0071949">
    <property type="term" value="F:FAD binding"/>
    <property type="evidence" value="ECO:0007669"/>
    <property type="project" value="InterPro"/>
</dbReference>
<dbReference type="Gene3D" id="3.30.465.10">
    <property type="match status" value="1"/>
</dbReference>
<dbReference type="EMBL" id="UINC01022148">
    <property type="protein sequence ID" value="SVA91165.1"/>
    <property type="molecule type" value="Genomic_DNA"/>
</dbReference>
<dbReference type="Gene3D" id="3.40.462.10">
    <property type="entry name" value="FAD-linked oxidases, C-terminal domain"/>
    <property type="match status" value="1"/>
</dbReference>
<feature type="domain" description="FAD-binding PCMH-type" evidence="3">
    <location>
        <begin position="51"/>
        <end position="239"/>
    </location>
</feature>
<keyword evidence="1" id="KW-0285">Flavoprotein</keyword>
<evidence type="ECO:0000256" key="2">
    <source>
        <dbReference type="ARBA" id="ARBA00022827"/>
    </source>
</evidence>
<dbReference type="GO" id="GO:0008720">
    <property type="term" value="F:D-lactate dehydrogenase (NAD+) activity"/>
    <property type="evidence" value="ECO:0007669"/>
    <property type="project" value="TreeGrafter"/>
</dbReference>
<dbReference type="GO" id="GO:0004458">
    <property type="term" value="F:D-lactate dehydrogenase (cytochrome) activity"/>
    <property type="evidence" value="ECO:0007669"/>
    <property type="project" value="TreeGrafter"/>
</dbReference>
<sequence length="537" mass="59843">MATLPPGVSSADFSTALGQFAEAVGPDWVFSSDEDVALYRDAYSPFWGEEQELMASAAVSPTRVEEVQEVVRIANQYQIPLYPISTGKNLGYGGSAPSYSGSVVVDLKRMNRVLEINERNASCLVEPGVSYFDLYRAIQDQGAKLWIDCPDPGWGSPIGNSLDHGLGYTMAQYRDHFDAHCGMEVVLANGEVLRTGMGALPGSKTWQEYKYGFGPHIDGMFSQSNFGIVTKMGFWLAPEPEAFLHCQTKVYKYEDLIPLMDTVCHLANSGIMTGRGTFGSPLTRNSAKDPALEELLSKPGGPDPRMLERYAAENDVPYWTTDLRFYGLEKANEIHAEYAREKFSAIPGAKFEEGPKYRFPLTPEQQKIADHIVDFGIPNMTVFSGMAMQFRTSDNPNFGDLFFAAVIPKNGEAVFEAQRVFTEVASEFDLPLRFFSSLPSTWFPRATVMLFSVPVSRNVEVNKKSRAAYQRLVQVSEEHGWGEYRTAPAFQDMVMNAYSFNNNVLRRFHETVKDAIDPNGILSPGKSGIWPKRLRDA</sequence>
<dbReference type="AlphaFoldDB" id="A0A381ZPJ1"/>
<dbReference type="InterPro" id="IPR016166">
    <property type="entry name" value="FAD-bd_PCMH"/>
</dbReference>
<gene>
    <name evidence="4" type="ORF">METZ01_LOCUS144019</name>
</gene>
<name>A0A381ZPJ1_9ZZZZ</name>
<dbReference type="PROSITE" id="PS51387">
    <property type="entry name" value="FAD_PCMH"/>
    <property type="match status" value="1"/>
</dbReference>
<accession>A0A381ZPJ1</accession>
<dbReference type="InterPro" id="IPR016171">
    <property type="entry name" value="Vanillyl_alc_oxidase_C-sub2"/>
</dbReference>
<dbReference type="InterPro" id="IPR016169">
    <property type="entry name" value="FAD-bd_PCMH_sub2"/>
</dbReference>
<keyword evidence="2" id="KW-0274">FAD</keyword>
<dbReference type="InterPro" id="IPR016170">
    <property type="entry name" value="Cytok_DH_C_sf"/>
</dbReference>
<dbReference type="GO" id="GO:0005739">
    <property type="term" value="C:mitochondrion"/>
    <property type="evidence" value="ECO:0007669"/>
    <property type="project" value="TreeGrafter"/>
</dbReference>